<organism evidence="1 2">
    <name type="scientific">Leclercia adecarboxylata</name>
    <dbReference type="NCBI Taxonomy" id="83655"/>
    <lineage>
        <taxon>Bacteria</taxon>
        <taxon>Pseudomonadati</taxon>
        <taxon>Pseudomonadota</taxon>
        <taxon>Gammaproteobacteria</taxon>
        <taxon>Enterobacterales</taxon>
        <taxon>Enterobacteriaceae</taxon>
        <taxon>Leclercia</taxon>
    </lineage>
</organism>
<dbReference type="AlphaFoldDB" id="A0A9X4BFQ4"/>
<name>A0A9X4BFQ4_9ENTR</name>
<evidence type="ECO:0000313" key="2">
    <source>
        <dbReference type="Proteomes" id="UP001149314"/>
    </source>
</evidence>
<comment type="caution">
    <text evidence="1">The sequence shown here is derived from an EMBL/GenBank/DDBJ whole genome shotgun (WGS) entry which is preliminary data.</text>
</comment>
<gene>
    <name evidence="1" type="ORF">OEZ79_24480</name>
</gene>
<evidence type="ECO:0000313" key="1">
    <source>
        <dbReference type="EMBL" id="MDC6641364.1"/>
    </source>
</evidence>
<dbReference type="Proteomes" id="UP001149314">
    <property type="component" value="Unassembled WGS sequence"/>
</dbReference>
<dbReference type="EMBL" id="JAOURS010000052">
    <property type="protein sequence ID" value="MDC6641364.1"/>
    <property type="molecule type" value="Genomic_DNA"/>
</dbReference>
<dbReference type="RefSeq" id="WP_191153177.1">
    <property type="nucleotide sequence ID" value="NZ_CP060824.1"/>
</dbReference>
<proteinExistence type="predicted"/>
<accession>A0A9X4BFQ4</accession>
<reference evidence="1" key="1">
    <citation type="journal article" date="2023" name="Genes Genomics">
        <title>Genomic insights of Leclercia adecarboxylata strains linked to an outbreak in public hospitals in Mexico.</title>
        <authorList>
            <person name="Barrios-Villa E."/>
            <person name="Pacheco-Flores B."/>
            <person name="Lozano-Zarain P."/>
            <person name="Del Campo-Ortega R."/>
            <person name="de Jesus Ascencio-Montiel I."/>
            <person name="Gonzalez-Leon M."/>
            <person name="Camorlinga-Ponce M."/>
            <person name="Gaytan Cervantes F.J."/>
            <person name="Gonzalez Torres C."/>
            <person name="Aguilar E."/>
            <person name="Gonzalez Ibarra J."/>
            <person name="Torres Lopez F.J."/>
            <person name="Rosas-Vargas H."/>
            <person name="Gonzalez-Bonilla C.R."/>
            <person name="Del Carmen Rocha-Gracia R."/>
        </authorList>
    </citation>
    <scope>NUCLEOTIDE SEQUENCE</scope>
    <source>
        <strain evidence="1">Lac40</strain>
    </source>
</reference>
<protein>
    <submittedName>
        <fullName evidence="1">Uncharacterized protein</fullName>
    </submittedName>
</protein>
<sequence length="60" mass="7374">MKHTPEEIREIEINMNRKVSRIARHFIFYQLTDPQFEDPIFECNHSLYNRVLIKIHEYIG</sequence>